<feature type="transmembrane region" description="Helical" evidence="6">
    <location>
        <begin position="41"/>
        <end position="63"/>
    </location>
</feature>
<dbReference type="InterPro" id="IPR027387">
    <property type="entry name" value="Cytb/b6-like_sf"/>
</dbReference>
<evidence type="ECO:0000256" key="4">
    <source>
        <dbReference type="ARBA" id="ARBA00029351"/>
    </source>
</evidence>
<dbReference type="InterPro" id="IPR016174">
    <property type="entry name" value="Di-haem_cyt_TM"/>
</dbReference>
<dbReference type="RefSeq" id="WP_359883035.1">
    <property type="nucleotide sequence ID" value="NZ_JBEYHT010000058.1"/>
</dbReference>
<proteinExistence type="predicted"/>
<dbReference type="InterPro" id="IPR005797">
    <property type="entry name" value="Cyt_b/b6_N"/>
</dbReference>
<dbReference type="GO" id="GO:0016491">
    <property type="term" value="F:oxidoreductase activity"/>
    <property type="evidence" value="ECO:0007669"/>
    <property type="project" value="InterPro"/>
</dbReference>
<sequence length="220" mass="24156">MSGTAPAPEHGWTAALRRRLVAALPPEKLLPDTQPAYMASWVYVFGVLTVSSLVVVLVSGGLLALKGPAWWHVSSVGKYVNSLHLWSVELFMFVLVLHLWAKFFMAAWRGRRALTWVTGAIAFLTSIGTAFSGYLVQQNFDSQWISDQAKDGMNAVGIGAFWNVLDFGQMLMWHIVLFPLGLCLLSGWHVLLVRMRGIVPPIDALTPGPDRAPSGQEGRA</sequence>
<comment type="cofactor">
    <cofactor evidence="1">
        <name>heme</name>
        <dbReference type="ChEBI" id="CHEBI:30413"/>
    </cofactor>
</comment>
<dbReference type="GO" id="GO:0016020">
    <property type="term" value="C:membrane"/>
    <property type="evidence" value="ECO:0007669"/>
    <property type="project" value="InterPro"/>
</dbReference>
<dbReference type="EMBL" id="AP017424">
    <property type="protein sequence ID" value="BAU87937.1"/>
    <property type="molecule type" value="Genomic_DNA"/>
</dbReference>
<dbReference type="Proteomes" id="UP000217676">
    <property type="component" value="Chromosome"/>
</dbReference>
<organism evidence="8 9">
    <name type="scientific">Streptomyces laurentii</name>
    <dbReference type="NCBI Taxonomy" id="39478"/>
    <lineage>
        <taxon>Bacteria</taxon>
        <taxon>Bacillati</taxon>
        <taxon>Actinomycetota</taxon>
        <taxon>Actinomycetes</taxon>
        <taxon>Kitasatosporales</taxon>
        <taxon>Streptomycetaceae</taxon>
        <taxon>Streptomyces</taxon>
    </lineage>
</organism>
<evidence type="ECO:0000256" key="6">
    <source>
        <dbReference type="SAM" id="Phobius"/>
    </source>
</evidence>
<gene>
    <name evidence="8" type="ORF">SLA_7071</name>
</gene>
<protein>
    <recommendedName>
        <fullName evidence="3">Cytochrome bc1 complex cytochrome b subunit</fullName>
        <ecNumber evidence="2">7.1.1.8</ecNumber>
    </recommendedName>
    <alternativeName>
        <fullName evidence="5">Cytochrome bc1 reductase complex subunit QcrB</fullName>
    </alternativeName>
</protein>
<evidence type="ECO:0000259" key="7">
    <source>
        <dbReference type="PROSITE" id="PS51002"/>
    </source>
</evidence>
<evidence type="ECO:0000256" key="1">
    <source>
        <dbReference type="ARBA" id="ARBA00001971"/>
    </source>
</evidence>
<feature type="transmembrane region" description="Helical" evidence="6">
    <location>
        <begin position="113"/>
        <end position="136"/>
    </location>
</feature>
<feature type="domain" description="Cytochrome b/b6 N-terminal region profile" evidence="7">
    <location>
        <begin position="12"/>
        <end position="202"/>
    </location>
</feature>
<evidence type="ECO:0000256" key="5">
    <source>
        <dbReference type="ARBA" id="ARBA00029568"/>
    </source>
</evidence>
<dbReference type="AlphaFoldDB" id="A0A160P7K9"/>
<name>A0A160P7K9_STRLU</name>
<dbReference type="Gene3D" id="1.20.810.10">
    <property type="entry name" value="Cytochrome Bc1 Complex, Chain C"/>
    <property type="match status" value="1"/>
</dbReference>
<dbReference type="SUPFAM" id="SSF81342">
    <property type="entry name" value="Transmembrane di-heme cytochromes"/>
    <property type="match status" value="1"/>
</dbReference>
<dbReference type="GO" id="GO:0022904">
    <property type="term" value="P:respiratory electron transport chain"/>
    <property type="evidence" value="ECO:0007669"/>
    <property type="project" value="InterPro"/>
</dbReference>
<feature type="transmembrane region" description="Helical" evidence="6">
    <location>
        <begin position="171"/>
        <end position="192"/>
    </location>
</feature>
<dbReference type="PROSITE" id="PS51002">
    <property type="entry name" value="CYTB_NTER"/>
    <property type="match status" value="1"/>
</dbReference>
<accession>A0A160P7K9</accession>
<evidence type="ECO:0000256" key="3">
    <source>
        <dbReference type="ARBA" id="ARBA00016116"/>
    </source>
</evidence>
<dbReference type="Pfam" id="PF13631">
    <property type="entry name" value="Cytochrom_B_N_2"/>
    <property type="match status" value="1"/>
</dbReference>
<dbReference type="KEGG" id="slau:SLA_7071"/>
<keyword evidence="6" id="KW-1133">Transmembrane helix</keyword>
<keyword evidence="6" id="KW-0812">Transmembrane</keyword>
<comment type="catalytic activity">
    <reaction evidence="4">
        <text>a quinol + 2 Fe(III)-[cytochrome c](out) = a quinone + 2 Fe(II)-[cytochrome c](out) + 2 H(+)(out)</text>
        <dbReference type="Rhea" id="RHEA:11484"/>
        <dbReference type="Rhea" id="RHEA-COMP:10350"/>
        <dbReference type="Rhea" id="RHEA-COMP:14399"/>
        <dbReference type="ChEBI" id="CHEBI:15378"/>
        <dbReference type="ChEBI" id="CHEBI:24646"/>
        <dbReference type="ChEBI" id="CHEBI:29033"/>
        <dbReference type="ChEBI" id="CHEBI:29034"/>
        <dbReference type="ChEBI" id="CHEBI:132124"/>
        <dbReference type="EC" id="7.1.1.8"/>
    </reaction>
</comment>
<dbReference type="EC" id="7.1.1.8" evidence="2"/>
<dbReference type="GO" id="GO:0008121">
    <property type="term" value="F:quinol-cytochrome-c reductase activity"/>
    <property type="evidence" value="ECO:0007669"/>
    <property type="project" value="UniProtKB-EC"/>
</dbReference>
<evidence type="ECO:0000256" key="2">
    <source>
        <dbReference type="ARBA" id="ARBA00012951"/>
    </source>
</evidence>
<reference evidence="8 9" key="1">
    <citation type="journal article" date="2016" name="Genome Announc.">
        <title>Complete Genome Sequence of Thiostrepton-Producing Streptomyces laurentii ATCC 31255.</title>
        <authorList>
            <person name="Doi K."/>
            <person name="Fujino Y."/>
            <person name="Nagayoshi Y."/>
            <person name="Ohshima T."/>
            <person name="Ogata S."/>
        </authorList>
    </citation>
    <scope>NUCLEOTIDE SEQUENCE [LARGE SCALE GENOMIC DNA]</scope>
    <source>
        <strain evidence="8 9">ATCC 31255</strain>
    </source>
</reference>
<feature type="transmembrane region" description="Helical" evidence="6">
    <location>
        <begin position="83"/>
        <end position="101"/>
    </location>
</feature>
<keyword evidence="6" id="KW-0472">Membrane</keyword>
<evidence type="ECO:0000313" key="8">
    <source>
        <dbReference type="EMBL" id="BAU87937.1"/>
    </source>
</evidence>
<keyword evidence="9" id="KW-1185">Reference proteome</keyword>
<evidence type="ECO:0000313" key="9">
    <source>
        <dbReference type="Proteomes" id="UP000217676"/>
    </source>
</evidence>